<reference evidence="8" key="1">
    <citation type="submission" date="2020-06" db="EMBL/GenBank/DDBJ databases">
        <title>A chromosome-scale genome assembly of Talaromyces rugulosus W13939.</title>
        <authorList>
            <person name="Wang B."/>
            <person name="Guo L."/>
            <person name="Ye K."/>
            <person name="Wang L."/>
        </authorList>
    </citation>
    <scope>NUCLEOTIDE SEQUENCE [LARGE SCALE GENOMIC DNA]</scope>
    <source>
        <strain evidence="8">W13939</strain>
    </source>
</reference>
<evidence type="ECO:0000256" key="2">
    <source>
        <dbReference type="ARBA" id="ARBA00022692"/>
    </source>
</evidence>
<dbReference type="SUPFAM" id="SSF103473">
    <property type="entry name" value="MFS general substrate transporter"/>
    <property type="match status" value="1"/>
</dbReference>
<dbReference type="InterPro" id="IPR011701">
    <property type="entry name" value="MFS"/>
</dbReference>
<dbReference type="GO" id="GO:0022857">
    <property type="term" value="F:transmembrane transporter activity"/>
    <property type="evidence" value="ECO:0007669"/>
    <property type="project" value="InterPro"/>
</dbReference>
<feature type="transmembrane region" description="Helical" evidence="5">
    <location>
        <begin position="155"/>
        <end position="175"/>
    </location>
</feature>
<organism evidence="7 8">
    <name type="scientific">Talaromyces rugulosus</name>
    <name type="common">Penicillium rugulosum</name>
    <dbReference type="NCBI Taxonomy" id="121627"/>
    <lineage>
        <taxon>Eukaryota</taxon>
        <taxon>Fungi</taxon>
        <taxon>Dikarya</taxon>
        <taxon>Ascomycota</taxon>
        <taxon>Pezizomycotina</taxon>
        <taxon>Eurotiomycetes</taxon>
        <taxon>Eurotiomycetidae</taxon>
        <taxon>Eurotiales</taxon>
        <taxon>Trichocomaceae</taxon>
        <taxon>Talaromyces</taxon>
        <taxon>Talaromyces sect. Islandici</taxon>
    </lineage>
</organism>
<dbReference type="PANTHER" id="PTHR23502">
    <property type="entry name" value="MAJOR FACILITATOR SUPERFAMILY"/>
    <property type="match status" value="1"/>
</dbReference>
<feature type="transmembrane region" description="Helical" evidence="5">
    <location>
        <begin position="187"/>
        <end position="206"/>
    </location>
</feature>
<feature type="transmembrane region" description="Helical" evidence="5">
    <location>
        <begin position="372"/>
        <end position="397"/>
    </location>
</feature>
<feature type="transmembrane region" description="Helical" evidence="5">
    <location>
        <begin position="95"/>
        <end position="113"/>
    </location>
</feature>
<dbReference type="Proteomes" id="UP000509510">
    <property type="component" value="Chromosome VI"/>
</dbReference>
<feature type="transmembrane region" description="Helical" evidence="5">
    <location>
        <begin position="345"/>
        <end position="366"/>
    </location>
</feature>
<dbReference type="Gene3D" id="1.20.1250.20">
    <property type="entry name" value="MFS general substrate transporter like domains"/>
    <property type="match status" value="1"/>
</dbReference>
<dbReference type="PROSITE" id="PS50850">
    <property type="entry name" value="MFS"/>
    <property type="match status" value="1"/>
</dbReference>
<dbReference type="GeneID" id="55998611"/>
<feature type="transmembrane region" description="Helical" evidence="5">
    <location>
        <begin position="69"/>
        <end position="89"/>
    </location>
</feature>
<evidence type="ECO:0000256" key="1">
    <source>
        <dbReference type="ARBA" id="ARBA00004141"/>
    </source>
</evidence>
<dbReference type="EMBL" id="CP055903">
    <property type="protein sequence ID" value="QKX63960.1"/>
    <property type="molecule type" value="Genomic_DNA"/>
</dbReference>
<evidence type="ECO:0000259" key="6">
    <source>
        <dbReference type="PROSITE" id="PS50850"/>
    </source>
</evidence>
<dbReference type="GO" id="GO:0005886">
    <property type="term" value="C:plasma membrane"/>
    <property type="evidence" value="ECO:0007669"/>
    <property type="project" value="TreeGrafter"/>
</dbReference>
<feature type="domain" description="Major facilitator superfamily (MFS) profile" evidence="6">
    <location>
        <begin position="30"/>
        <end position="465"/>
    </location>
</feature>
<dbReference type="KEGG" id="trg:TRUGW13939_11132"/>
<evidence type="ECO:0000256" key="5">
    <source>
        <dbReference type="SAM" id="Phobius"/>
    </source>
</evidence>
<evidence type="ECO:0000256" key="3">
    <source>
        <dbReference type="ARBA" id="ARBA00022989"/>
    </source>
</evidence>
<feature type="transmembrane region" description="Helical" evidence="5">
    <location>
        <begin position="409"/>
        <end position="428"/>
    </location>
</feature>
<keyword evidence="2 5" id="KW-0812">Transmembrane</keyword>
<comment type="subcellular location">
    <subcellularLocation>
        <location evidence="1">Membrane</location>
        <topology evidence="1">Multi-pass membrane protein</topology>
    </subcellularLocation>
</comment>
<dbReference type="AlphaFoldDB" id="A0A7H8RBY1"/>
<name>A0A7H8RBY1_TALRU</name>
<dbReference type="OrthoDB" id="2585655at2759"/>
<evidence type="ECO:0000313" key="8">
    <source>
        <dbReference type="Proteomes" id="UP000509510"/>
    </source>
</evidence>
<feature type="transmembrane region" description="Helical" evidence="5">
    <location>
        <begin position="440"/>
        <end position="460"/>
    </location>
</feature>
<proteinExistence type="predicted"/>
<gene>
    <name evidence="7" type="ORF">TRUGW13939_11132</name>
</gene>
<sequence length="466" mass="52117">MHHTAMRFIPSPTDHKHDPLRWPRWLKLSVVLTTSLSNFVSNMAGAGPAVAIQTFMEDFQKSQEQVTQLLTFNFLLLGIGNIFWVPLAMKLGKRGTLLIAMALQMGSLIWCALAKSFNSLLAARIVLGFASAAGESIVPEVVADVFFLHERATMMSVYVILISAGTAIGPLIAGFMVQSTAQTWRSYFWLCVGLAAANLALLFFFYPESNFRRPELQHNNQINMGVEAIDKSGFDFVETVPRADMEYTIHILPFIERLSLIRYDTSISFLKALVNPLTLLRHPFTMSSLLMPQPYNFSSNDIGLMEIAALIGFIIACFGGGYLSDVTTAHIVKRSEGEIRPEQRLISLLPGMFIAPAGCILLAFACEEKLDWVAIAFGFGMVSFGEVYTPNIALTYVVHLHKENAAQCLVLINIFKNILAFLFLYEAVPWVSSQGYTQVYMIMFMLNMLTLVTALPLYFYGHRKRE</sequence>
<dbReference type="Pfam" id="PF07690">
    <property type="entry name" value="MFS_1"/>
    <property type="match status" value="1"/>
</dbReference>
<dbReference type="RefSeq" id="XP_035350134.1">
    <property type="nucleotide sequence ID" value="XM_035494241.1"/>
</dbReference>
<keyword evidence="4 5" id="KW-0472">Membrane</keyword>
<dbReference type="Gene3D" id="1.20.1720.10">
    <property type="entry name" value="Multidrug resistance protein D"/>
    <property type="match status" value="1"/>
</dbReference>
<protein>
    <recommendedName>
        <fullName evidence="6">Major facilitator superfamily (MFS) profile domain-containing protein</fullName>
    </recommendedName>
</protein>
<evidence type="ECO:0000256" key="4">
    <source>
        <dbReference type="ARBA" id="ARBA00023136"/>
    </source>
</evidence>
<feature type="transmembrane region" description="Helical" evidence="5">
    <location>
        <begin position="302"/>
        <end position="324"/>
    </location>
</feature>
<accession>A0A7H8RBY1</accession>
<dbReference type="InterPro" id="IPR036259">
    <property type="entry name" value="MFS_trans_sf"/>
</dbReference>
<dbReference type="PANTHER" id="PTHR23502:SF181">
    <property type="entry name" value="MAJOR FACILITATOR SUPERFAMILY (MFS) PROFILE DOMAIN-CONTAINING PROTEIN"/>
    <property type="match status" value="1"/>
</dbReference>
<dbReference type="InterPro" id="IPR020846">
    <property type="entry name" value="MFS_dom"/>
</dbReference>
<evidence type="ECO:0000313" key="7">
    <source>
        <dbReference type="EMBL" id="QKX63960.1"/>
    </source>
</evidence>
<keyword evidence="3 5" id="KW-1133">Transmembrane helix</keyword>
<keyword evidence="8" id="KW-1185">Reference proteome</keyword>